<keyword evidence="2" id="KW-1185">Reference proteome</keyword>
<dbReference type="Proteomes" id="UP000182631">
    <property type="component" value="Unassembled WGS sequence"/>
</dbReference>
<gene>
    <name evidence="1" type="ORF">FLM9_714</name>
</gene>
<proteinExistence type="predicted"/>
<organism evidence="1 2">
    <name type="scientific">Candidatus Synechococcus spongiarum</name>
    <dbReference type="NCBI Taxonomy" id="431041"/>
    <lineage>
        <taxon>Bacteria</taxon>
        <taxon>Bacillati</taxon>
        <taxon>Cyanobacteriota</taxon>
        <taxon>Cyanophyceae</taxon>
        <taxon>Synechococcales</taxon>
        <taxon>Synechococcaceae</taxon>
        <taxon>Synechococcus</taxon>
    </lineage>
</organism>
<protein>
    <submittedName>
        <fullName evidence="1">Uncharacterized protein</fullName>
    </submittedName>
</protein>
<evidence type="ECO:0000313" key="2">
    <source>
        <dbReference type="Proteomes" id="UP000182631"/>
    </source>
</evidence>
<sequence length="135" mass="14488">MILVIPGENLLAFNRCSKPGVSSGAASSPHHLSTAMTRHLRALVFSSVLPFLLILPRGDASPHTVPVRLLVGDIDTSGDASQAKEAPQMEIASIPTTDEEFKKMRALMLNNLPQHHSVVDELLMERRAAAKGTAA</sequence>
<dbReference type="EMBL" id="FITM01000082">
    <property type="protein sequence ID" value="CZB16526.1"/>
    <property type="molecule type" value="Genomic_DNA"/>
</dbReference>
<name>A0A170T813_9SYNE</name>
<dbReference type="AlphaFoldDB" id="A0A170T813"/>
<accession>A0A170T813</accession>
<evidence type="ECO:0000313" key="1">
    <source>
        <dbReference type="EMBL" id="CZB16526.1"/>
    </source>
</evidence>
<reference evidence="2" key="1">
    <citation type="submission" date="2016-02" db="EMBL/GenBank/DDBJ databases">
        <authorList>
            <person name="liu f."/>
        </authorList>
    </citation>
    <scope>NUCLEOTIDE SEQUENCE [LARGE SCALE GENOMIC DNA]</scope>
</reference>